<evidence type="ECO:0000256" key="4">
    <source>
        <dbReference type="ARBA" id="ARBA00023004"/>
    </source>
</evidence>
<dbReference type="InterPro" id="IPR009051">
    <property type="entry name" value="Helical_ferredxn"/>
</dbReference>
<dbReference type="Proteomes" id="UP000076962">
    <property type="component" value="Unassembled WGS sequence"/>
</dbReference>
<dbReference type="EMBL" id="LUTY01003008">
    <property type="protein sequence ID" value="OAD18964.1"/>
    <property type="molecule type" value="Genomic_DNA"/>
</dbReference>
<feature type="domain" description="4Fe-4S ferredoxin-type" evidence="6">
    <location>
        <begin position="25"/>
        <end position="58"/>
    </location>
</feature>
<evidence type="ECO:0000256" key="1">
    <source>
        <dbReference type="ARBA" id="ARBA00022485"/>
    </source>
</evidence>
<dbReference type="PROSITE" id="PS00198">
    <property type="entry name" value="4FE4S_FER_1"/>
    <property type="match status" value="1"/>
</dbReference>
<dbReference type="InterPro" id="IPR017896">
    <property type="entry name" value="4Fe4S_Fe-S-bd"/>
</dbReference>
<evidence type="ECO:0000256" key="3">
    <source>
        <dbReference type="ARBA" id="ARBA00023002"/>
    </source>
</evidence>
<keyword evidence="4" id="KW-0408">Iron</keyword>
<sequence length="213" mass="24302">MHGTLHPRRLFMSTQQYRNNFLREVEANVEEGEWVKMCMQCGVCSGSCPLGPHWEHPPQEIFMMIRAGKRDEVLGSSSMWMCTSCYNCIARCPRELPITHIMHGLAHYAKRLGLMPKNQPTQKFSQLFWDNLVKKGRVNELKLGLSLYFMNGFSEGVKTAMKMQKIGLGMYKTKRMSPFEMFGGHGCKDSKGLQAILKKASEIEEAKVAKFQG</sequence>
<accession>A0A176RT92</accession>
<dbReference type="GO" id="GO:0046872">
    <property type="term" value="F:metal ion binding"/>
    <property type="evidence" value="ECO:0007669"/>
    <property type="project" value="UniProtKB-KW"/>
</dbReference>
<proteinExistence type="predicted"/>
<dbReference type="InterPro" id="IPR051460">
    <property type="entry name" value="HdrC_iron-sulfur_subunit"/>
</dbReference>
<keyword evidence="3" id="KW-0560">Oxidoreductase</keyword>
<dbReference type="GO" id="GO:0016491">
    <property type="term" value="F:oxidoreductase activity"/>
    <property type="evidence" value="ECO:0007669"/>
    <property type="project" value="UniProtKB-KW"/>
</dbReference>
<dbReference type="InterPro" id="IPR017900">
    <property type="entry name" value="4Fe4S_Fe_S_CS"/>
</dbReference>
<dbReference type="PATRIC" id="fig|1003181.4.peg.7203"/>
<dbReference type="GO" id="GO:0051539">
    <property type="term" value="F:4 iron, 4 sulfur cluster binding"/>
    <property type="evidence" value="ECO:0007669"/>
    <property type="project" value="UniProtKB-KW"/>
</dbReference>
<dbReference type="AlphaFoldDB" id="A0A176RT92"/>
<evidence type="ECO:0000256" key="2">
    <source>
        <dbReference type="ARBA" id="ARBA00022723"/>
    </source>
</evidence>
<protein>
    <submittedName>
        <fullName evidence="7">Heterodisulfide reductase subunit C</fullName>
    </submittedName>
</protein>
<dbReference type="Pfam" id="PF13183">
    <property type="entry name" value="Fer4_8"/>
    <property type="match status" value="1"/>
</dbReference>
<keyword evidence="5" id="KW-0411">Iron-sulfur</keyword>
<organism evidence="7 8">
    <name type="scientific">Candidatus Thiomargarita nelsonii</name>
    <dbReference type="NCBI Taxonomy" id="1003181"/>
    <lineage>
        <taxon>Bacteria</taxon>
        <taxon>Pseudomonadati</taxon>
        <taxon>Pseudomonadota</taxon>
        <taxon>Gammaproteobacteria</taxon>
        <taxon>Thiotrichales</taxon>
        <taxon>Thiotrichaceae</taxon>
        <taxon>Thiomargarita</taxon>
    </lineage>
</organism>
<keyword evidence="1" id="KW-0004">4Fe-4S</keyword>
<name>A0A176RT92_9GAMM</name>
<dbReference type="GO" id="GO:0005886">
    <property type="term" value="C:plasma membrane"/>
    <property type="evidence" value="ECO:0007669"/>
    <property type="project" value="TreeGrafter"/>
</dbReference>
<dbReference type="PANTHER" id="PTHR43255:SF1">
    <property type="entry name" value="IRON-SULFUR-BINDING OXIDOREDUCTASE FADF-RELATED"/>
    <property type="match status" value="1"/>
</dbReference>
<dbReference type="PROSITE" id="PS51379">
    <property type="entry name" value="4FE4S_FER_2"/>
    <property type="match status" value="1"/>
</dbReference>
<keyword evidence="8" id="KW-1185">Reference proteome</keyword>
<dbReference type="PANTHER" id="PTHR43255">
    <property type="entry name" value="IRON-SULFUR-BINDING OXIDOREDUCTASE FADF-RELATED-RELATED"/>
    <property type="match status" value="1"/>
</dbReference>
<dbReference type="Gene3D" id="1.10.1060.10">
    <property type="entry name" value="Alpha-helical ferredoxin"/>
    <property type="match status" value="1"/>
</dbReference>
<comment type="caution">
    <text evidence="7">The sequence shown here is derived from an EMBL/GenBank/DDBJ whole genome shotgun (WGS) entry which is preliminary data.</text>
</comment>
<evidence type="ECO:0000259" key="6">
    <source>
        <dbReference type="PROSITE" id="PS51379"/>
    </source>
</evidence>
<evidence type="ECO:0000313" key="7">
    <source>
        <dbReference type="EMBL" id="OAD18964.1"/>
    </source>
</evidence>
<gene>
    <name evidence="7" type="ORF">THIOM_005425</name>
</gene>
<evidence type="ECO:0000313" key="8">
    <source>
        <dbReference type="Proteomes" id="UP000076962"/>
    </source>
</evidence>
<reference evidence="7 8" key="1">
    <citation type="submission" date="2016-05" db="EMBL/GenBank/DDBJ databases">
        <title>Single-cell genome of chain-forming Candidatus Thiomargarita nelsonii and comparison to other large sulfur-oxidizing bacteria.</title>
        <authorList>
            <person name="Winkel M."/>
            <person name="Salman V."/>
            <person name="Woyke T."/>
            <person name="Schulz-Vogt H."/>
            <person name="Richter M."/>
            <person name="Flood B."/>
            <person name="Bailey J."/>
            <person name="Amann R."/>
            <person name="Mussmann M."/>
        </authorList>
    </citation>
    <scope>NUCLEOTIDE SEQUENCE [LARGE SCALE GENOMIC DNA]</scope>
    <source>
        <strain evidence="7 8">THI036</strain>
    </source>
</reference>
<keyword evidence="2" id="KW-0479">Metal-binding</keyword>
<evidence type="ECO:0000256" key="5">
    <source>
        <dbReference type="ARBA" id="ARBA00023014"/>
    </source>
</evidence>
<dbReference type="SUPFAM" id="SSF46548">
    <property type="entry name" value="alpha-helical ferredoxin"/>
    <property type="match status" value="1"/>
</dbReference>